<feature type="domain" description="N-acetyltransferase" evidence="3">
    <location>
        <begin position="8"/>
        <end position="151"/>
    </location>
</feature>
<name>A0A6M5Y890_9BACT</name>
<dbReference type="InterPro" id="IPR016181">
    <property type="entry name" value="Acyl_CoA_acyltransferase"/>
</dbReference>
<dbReference type="InterPro" id="IPR050832">
    <property type="entry name" value="Bact_Acetyltransf"/>
</dbReference>
<keyword evidence="1 4" id="KW-0808">Transferase</keyword>
<evidence type="ECO:0000313" key="5">
    <source>
        <dbReference type="Proteomes" id="UP000502756"/>
    </source>
</evidence>
<dbReference type="AlphaFoldDB" id="A0A6M5Y890"/>
<dbReference type="Proteomes" id="UP000502756">
    <property type="component" value="Chromosome"/>
</dbReference>
<accession>A0A6M5Y890</accession>
<dbReference type="RefSeq" id="WP_171739320.1">
    <property type="nucleotide sequence ID" value="NZ_CP053435.1"/>
</dbReference>
<dbReference type="PANTHER" id="PTHR43877:SF2">
    <property type="entry name" value="AMINOALKYLPHOSPHONATE N-ACETYLTRANSFERASE-RELATED"/>
    <property type="match status" value="1"/>
</dbReference>
<evidence type="ECO:0000256" key="1">
    <source>
        <dbReference type="ARBA" id="ARBA00022679"/>
    </source>
</evidence>
<keyword evidence="5" id="KW-1185">Reference proteome</keyword>
<sequence length="154" mass="17471">MLSLNRTTPFDDRFLTLVAELNADLRSRYGAQQAQFDPHNTLPADARAIVALDGETPVGCGCYKVLDEADQVEVKRMYVRPDWRRMGVAAQILTELEAWAREDGYSFARLELADKQPEAMVLYQKSGYKRIANYGPYVNIAESICMEKAISPYR</sequence>
<dbReference type="InterPro" id="IPR000182">
    <property type="entry name" value="GNAT_dom"/>
</dbReference>
<dbReference type="KEGG" id="stae:HNV11_08855"/>
<dbReference type="SUPFAM" id="SSF55729">
    <property type="entry name" value="Acyl-CoA N-acyltransferases (Nat)"/>
    <property type="match status" value="1"/>
</dbReference>
<dbReference type="CDD" id="cd04301">
    <property type="entry name" value="NAT_SF"/>
    <property type="match status" value="1"/>
</dbReference>
<reference evidence="4 5" key="1">
    <citation type="submission" date="2020-05" db="EMBL/GenBank/DDBJ databases">
        <title>Genome sequencing of Spirosoma sp. TS118.</title>
        <authorList>
            <person name="Lee J.-H."/>
            <person name="Jeong S."/>
            <person name="Zhao L."/>
            <person name="Jung J.-H."/>
            <person name="Kim M.-K."/>
            <person name="Lim S."/>
        </authorList>
    </citation>
    <scope>NUCLEOTIDE SEQUENCE [LARGE SCALE GENOMIC DNA]</scope>
    <source>
        <strain evidence="4 5">TS118</strain>
    </source>
</reference>
<organism evidence="4 5">
    <name type="scientific">Spirosoma taeanense</name>
    <dbReference type="NCBI Taxonomy" id="2735870"/>
    <lineage>
        <taxon>Bacteria</taxon>
        <taxon>Pseudomonadati</taxon>
        <taxon>Bacteroidota</taxon>
        <taxon>Cytophagia</taxon>
        <taxon>Cytophagales</taxon>
        <taxon>Cytophagaceae</taxon>
        <taxon>Spirosoma</taxon>
    </lineage>
</organism>
<dbReference type="Gene3D" id="3.40.630.30">
    <property type="match status" value="1"/>
</dbReference>
<protein>
    <submittedName>
        <fullName evidence="4">GNAT family N-acetyltransferase</fullName>
    </submittedName>
</protein>
<dbReference type="GO" id="GO:0016747">
    <property type="term" value="F:acyltransferase activity, transferring groups other than amino-acyl groups"/>
    <property type="evidence" value="ECO:0007669"/>
    <property type="project" value="InterPro"/>
</dbReference>
<gene>
    <name evidence="4" type="ORF">HNV11_08855</name>
</gene>
<dbReference type="Pfam" id="PF00583">
    <property type="entry name" value="Acetyltransf_1"/>
    <property type="match status" value="1"/>
</dbReference>
<dbReference type="EMBL" id="CP053435">
    <property type="protein sequence ID" value="QJW89481.1"/>
    <property type="molecule type" value="Genomic_DNA"/>
</dbReference>
<dbReference type="PROSITE" id="PS51186">
    <property type="entry name" value="GNAT"/>
    <property type="match status" value="1"/>
</dbReference>
<evidence type="ECO:0000256" key="2">
    <source>
        <dbReference type="ARBA" id="ARBA00023315"/>
    </source>
</evidence>
<dbReference type="PANTHER" id="PTHR43877">
    <property type="entry name" value="AMINOALKYLPHOSPHONATE N-ACETYLTRANSFERASE-RELATED-RELATED"/>
    <property type="match status" value="1"/>
</dbReference>
<evidence type="ECO:0000259" key="3">
    <source>
        <dbReference type="PROSITE" id="PS51186"/>
    </source>
</evidence>
<evidence type="ECO:0000313" key="4">
    <source>
        <dbReference type="EMBL" id="QJW89481.1"/>
    </source>
</evidence>
<keyword evidence="2" id="KW-0012">Acyltransferase</keyword>
<proteinExistence type="predicted"/>